<dbReference type="EMBL" id="QJJY01000002">
    <property type="protein sequence ID" value="PXX39070.1"/>
    <property type="molecule type" value="Genomic_DNA"/>
</dbReference>
<accession>A0A318IX38</accession>
<protein>
    <recommendedName>
        <fullName evidence="3">DUF4365 domain-containing protein</fullName>
    </recommendedName>
</protein>
<proteinExistence type="predicted"/>
<reference evidence="1 2" key="1">
    <citation type="submission" date="2018-05" db="EMBL/GenBank/DDBJ databases">
        <title>Comparative genomics of bacterial root endophytes of switchgrass collected from native prairies over two seasons.</title>
        <authorList>
            <person name="Tang Y."/>
        </authorList>
    </citation>
    <scope>NUCLEOTIDE SEQUENCE [LARGE SCALE GENOMIC DNA]</scope>
    <source>
        <strain evidence="1 2">NFIX32</strain>
    </source>
</reference>
<dbReference type="AlphaFoldDB" id="A0A318IX38"/>
<dbReference type="Proteomes" id="UP000247755">
    <property type="component" value="Unassembled WGS sequence"/>
</dbReference>
<name>A0A318IX38_BURPY</name>
<evidence type="ECO:0000313" key="2">
    <source>
        <dbReference type="Proteomes" id="UP000247755"/>
    </source>
</evidence>
<comment type="caution">
    <text evidence="1">The sequence shown here is derived from an EMBL/GenBank/DDBJ whole genome shotgun (WGS) entry which is preliminary data.</text>
</comment>
<gene>
    <name evidence="1" type="ORF">NA66_1002183</name>
</gene>
<evidence type="ECO:0008006" key="3">
    <source>
        <dbReference type="Google" id="ProtNLM"/>
    </source>
</evidence>
<evidence type="ECO:0000313" key="1">
    <source>
        <dbReference type="EMBL" id="PXX39070.1"/>
    </source>
</evidence>
<dbReference type="RefSeq" id="WP_143155673.1">
    <property type="nucleotide sequence ID" value="NZ_QJJY01000002.1"/>
</dbReference>
<organism evidence="1 2">
    <name type="scientific">Burkholderia pyrrocinia</name>
    <name type="common">Pseudomonas pyrrocinia</name>
    <dbReference type="NCBI Taxonomy" id="60550"/>
    <lineage>
        <taxon>Bacteria</taxon>
        <taxon>Pseudomonadati</taxon>
        <taxon>Pseudomonadota</taxon>
        <taxon>Betaproteobacteria</taxon>
        <taxon>Burkholderiales</taxon>
        <taxon>Burkholderiaceae</taxon>
        <taxon>Burkholderia</taxon>
        <taxon>Burkholderia cepacia complex</taxon>
    </lineage>
</organism>
<sequence>MLDNDALGEKGEQRFGEMCAEAGLICNKAGRDRAGWDFVVNFAAPGVGALDKREGALSCYIQVKTILDDTRAAKLKLNMAERLAKELKPAFIVIFKVNTRKLFTGAFLLHVADNRLGAILKRLREEQKNDPACQLNKKSISFAPTESERIDLDGDSLKSALLRYIGGNLSGYIGRKQGSLTKLGFGEYPYLVTAKFQGVTESDVADVFLGLKDKIPNTILQVSETRFDITITEPESVGEISLVSGPHDYCKILYRASPGDIPITFRGDVIAAPPMVRVQKIRIRCPLIDFVIDKTRHHTTINYTFEPNNKKCTALEWMKHWRLALGLLSGSGAIELQLDSSGQSINVKVAPLPIDNLKQLLASARKYLRVSEALLNLCRCAGVDDDLAFSCDEMTSNYHPIMVFDALVSGRQQPVFNVDAHTGSIFLDEKPEATIVAGCFSIENARFVLYGVADVDVDDQASRVLFHNFKYREFRVIPDTDEAYKLFVEDASRNEGIRNYLFLTRVGAAEENSEALPDSSVDVPRLSQ</sequence>